<keyword evidence="1" id="KW-1133">Transmembrane helix</keyword>
<evidence type="ECO:0000256" key="1">
    <source>
        <dbReference type="SAM" id="Phobius"/>
    </source>
</evidence>
<comment type="caution">
    <text evidence="2">The sequence shown here is derived from an EMBL/GenBank/DDBJ whole genome shotgun (WGS) entry which is preliminary data.</text>
</comment>
<keyword evidence="3" id="KW-1185">Reference proteome</keyword>
<keyword evidence="1" id="KW-0472">Membrane</keyword>
<keyword evidence="1" id="KW-0812">Transmembrane</keyword>
<gene>
    <name evidence="2" type="ORF">RF11_04953</name>
</gene>
<dbReference type="EMBL" id="JWZT01004745">
    <property type="protein sequence ID" value="KII63294.1"/>
    <property type="molecule type" value="Genomic_DNA"/>
</dbReference>
<feature type="transmembrane region" description="Helical" evidence="1">
    <location>
        <begin position="22"/>
        <end position="42"/>
    </location>
</feature>
<evidence type="ECO:0000313" key="2">
    <source>
        <dbReference type="EMBL" id="KII63294.1"/>
    </source>
</evidence>
<reference evidence="2 3" key="1">
    <citation type="journal article" date="2014" name="Genome Biol. Evol.">
        <title>The genome of the myxosporean Thelohanellus kitauei shows adaptations to nutrient acquisition within its fish host.</title>
        <authorList>
            <person name="Yang Y."/>
            <person name="Xiong J."/>
            <person name="Zhou Z."/>
            <person name="Huo F."/>
            <person name="Miao W."/>
            <person name="Ran C."/>
            <person name="Liu Y."/>
            <person name="Zhang J."/>
            <person name="Feng J."/>
            <person name="Wang M."/>
            <person name="Wang M."/>
            <person name="Wang L."/>
            <person name="Yao B."/>
        </authorList>
    </citation>
    <scope>NUCLEOTIDE SEQUENCE [LARGE SCALE GENOMIC DNA]</scope>
    <source>
        <strain evidence="2">Wuqing</strain>
    </source>
</reference>
<organism evidence="2 3">
    <name type="scientific">Thelohanellus kitauei</name>
    <name type="common">Myxosporean</name>
    <dbReference type="NCBI Taxonomy" id="669202"/>
    <lineage>
        <taxon>Eukaryota</taxon>
        <taxon>Metazoa</taxon>
        <taxon>Cnidaria</taxon>
        <taxon>Myxozoa</taxon>
        <taxon>Myxosporea</taxon>
        <taxon>Bivalvulida</taxon>
        <taxon>Platysporina</taxon>
        <taxon>Myxobolidae</taxon>
        <taxon>Thelohanellus</taxon>
    </lineage>
</organism>
<accession>A0A0C2MFZ3</accession>
<proteinExistence type="predicted"/>
<protein>
    <submittedName>
        <fullName evidence="2">Uncharacterized protein</fullName>
    </submittedName>
</protein>
<evidence type="ECO:0000313" key="3">
    <source>
        <dbReference type="Proteomes" id="UP000031668"/>
    </source>
</evidence>
<name>A0A0C2MFZ3_THEKT</name>
<sequence>MQSTKNIETKDEIRVNISNVNINYIVLDAWLSYTILLAYIFLIMEKYIEELEDPNSPIDYCVSLSSSWIKEVTSMDPEFRVVLSQLVELECEDKTRSIMYCIQNDLRKRLMRRFKQR</sequence>
<dbReference type="AlphaFoldDB" id="A0A0C2MFZ3"/>
<dbReference type="Proteomes" id="UP000031668">
    <property type="component" value="Unassembled WGS sequence"/>
</dbReference>